<dbReference type="KEGG" id="pazo:AYR47_14000"/>
<name>A0A127HXZ0_PSEAZ</name>
<dbReference type="Proteomes" id="UP000070516">
    <property type="component" value="Chromosome"/>
</dbReference>
<sequence>MGVIDKKSRGGVLRKARHSIRAMAVGKGGRHLYFCRPSPVLPGEIMPYQLYESLQTTGGWLTMLQVPGRMHRASQLS</sequence>
<accession>A0A127HXZ0</accession>
<evidence type="ECO:0000313" key="1">
    <source>
        <dbReference type="EMBL" id="AMN79368.1"/>
    </source>
</evidence>
<dbReference type="AlphaFoldDB" id="A0A127HXZ0"/>
<reference evidence="1 2" key="1">
    <citation type="submission" date="2016-02" db="EMBL/GenBank/DDBJ databases">
        <title>Complete genome sequence of Pseudomonas azotoformans S4.</title>
        <authorList>
            <person name="Fang Y."/>
            <person name="Wu L."/>
            <person name="Feng G."/>
        </authorList>
    </citation>
    <scope>NUCLEOTIDE SEQUENCE [LARGE SCALE GENOMIC DNA]</scope>
    <source>
        <strain evidence="1 2">S4</strain>
    </source>
</reference>
<evidence type="ECO:0000313" key="2">
    <source>
        <dbReference type="Proteomes" id="UP000070516"/>
    </source>
</evidence>
<proteinExistence type="predicted"/>
<gene>
    <name evidence="1" type="ORF">AYR47_14000</name>
</gene>
<protein>
    <submittedName>
        <fullName evidence="1">Uncharacterized protein</fullName>
    </submittedName>
</protein>
<dbReference type="EMBL" id="CP014546">
    <property type="protein sequence ID" value="AMN79368.1"/>
    <property type="molecule type" value="Genomic_DNA"/>
</dbReference>
<organism evidence="1 2">
    <name type="scientific">Pseudomonas azotoformans</name>
    <dbReference type="NCBI Taxonomy" id="47878"/>
    <lineage>
        <taxon>Bacteria</taxon>
        <taxon>Pseudomonadati</taxon>
        <taxon>Pseudomonadota</taxon>
        <taxon>Gammaproteobacteria</taxon>
        <taxon>Pseudomonadales</taxon>
        <taxon>Pseudomonadaceae</taxon>
        <taxon>Pseudomonas</taxon>
    </lineage>
</organism>